<gene>
    <name evidence="2" type="ORF">Ctob_015784</name>
</gene>
<reference evidence="3" key="1">
    <citation type="journal article" date="2015" name="PLoS Genet.">
        <title>Genome Sequence and Transcriptome Analyses of Chrysochromulina tobin: Metabolic Tools for Enhanced Algal Fitness in the Prominent Order Prymnesiales (Haptophyceae).</title>
        <authorList>
            <person name="Hovde B.T."/>
            <person name="Deodato C.R."/>
            <person name="Hunsperger H.M."/>
            <person name="Ryken S.A."/>
            <person name="Yost W."/>
            <person name="Jha R.K."/>
            <person name="Patterson J."/>
            <person name="Monnat R.J. Jr."/>
            <person name="Barlow S.B."/>
            <person name="Starkenburg S.R."/>
            <person name="Cattolico R.A."/>
        </authorList>
    </citation>
    <scope>NUCLEOTIDE SEQUENCE</scope>
    <source>
        <strain evidence="3">CCMP291</strain>
    </source>
</reference>
<dbReference type="AlphaFoldDB" id="A0A0M0K7E5"/>
<evidence type="ECO:0000313" key="3">
    <source>
        <dbReference type="Proteomes" id="UP000037460"/>
    </source>
</evidence>
<protein>
    <submittedName>
        <fullName evidence="2">Uncharacterized protein</fullName>
    </submittedName>
</protein>
<feature type="compositionally biased region" description="Low complexity" evidence="1">
    <location>
        <begin position="61"/>
        <end position="75"/>
    </location>
</feature>
<keyword evidence="3" id="KW-1185">Reference proteome</keyword>
<dbReference type="Proteomes" id="UP000037460">
    <property type="component" value="Unassembled WGS sequence"/>
</dbReference>
<evidence type="ECO:0000313" key="2">
    <source>
        <dbReference type="EMBL" id="KOO34729.1"/>
    </source>
</evidence>
<feature type="region of interest" description="Disordered" evidence="1">
    <location>
        <begin position="1"/>
        <end position="99"/>
    </location>
</feature>
<organism evidence="2 3">
    <name type="scientific">Chrysochromulina tobinii</name>
    <dbReference type="NCBI Taxonomy" id="1460289"/>
    <lineage>
        <taxon>Eukaryota</taxon>
        <taxon>Haptista</taxon>
        <taxon>Haptophyta</taxon>
        <taxon>Prymnesiophyceae</taxon>
        <taxon>Prymnesiales</taxon>
        <taxon>Chrysochromulinaceae</taxon>
        <taxon>Chrysochromulina</taxon>
    </lineage>
</organism>
<feature type="compositionally biased region" description="Basic residues" evidence="1">
    <location>
        <begin position="13"/>
        <end position="47"/>
    </location>
</feature>
<comment type="caution">
    <text evidence="2">The sequence shown here is derived from an EMBL/GenBank/DDBJ whole genome shotgun (WGS) entry which is preliminary data.</text>
</comment>
<dbReference type="EMBL" id="JWZX01001120">
    <property type="protein sequence ID" value="KOO34729.1"/>
    <property type="molecule type" value="Genomic_DNA"/>
</dbReference>
<name>A0A0M0K7E5_9EUKA</name>
<sequence length="99" mass="11716">MTTARCAFTCTTRRYRSRQSRRPLRWMKSGPRRRPGPTRSHRSRRFTSRAATTLRRRPRRPASSMAMASPMSSSSRPRRRTTRSARRPQTRCHTLSARR</sequence>
<proteinExistence type="predicted"/>
<feature type="compositionally biased region" description="Basic residues" evidence="1">
    <location>
        <begin position="76"/>
        <end position="99"/>
    </location>
</feature>
<accession>A0A0M0K7E5</accession>
<feature type="compositionally biased region" description="Low complexity" evidence="1">
    <location>
        <begin position="1"/>
        <end position="12"/>
    </location>
</feature>
<evidence type="ECO:0000256" key="1">
    <source>
        <dbReference type="SAM" id="MobiDB-lite"/>
    </source>
</evidence>